<dbReference type="Pfam" id="PF25198">
    <property type="entry name" value="Spore_GerAC_N"/>
    <property type="match status" value="1"/>
</dbReference>
<comment type="similarity">
    <text evidence="2">Belongs to the GerABKC lipoprotein family.</text>
</comment>
<dbReference type="InterPro" id="IPR057336">
    <property type="entry name" value="GerAC_N"/>
</dbReference>
<evidence type="ECO:0000259" key="9">
    <source>
        <dbReference type="Pfam" id="PF05504"/>
    </source>
</evidence>
<dbReference type="Proteomes" id="UP000681526">
    <property type="component" value="Unassembled WGS sequence"/>
</dbReference>
<accession>A0ABN7SAI0</accession>
<evidence type="ECO:0000256" key="5">
    <source>
        <dbReference type="ARBA" id="ARBA00023136"/>
    </source>
</evidence>
<keyword evidence="6" id="KW-0564">Palmitate</keyword>
<proteinExistence type="inferred from homology"/>
<feature type="signal peptide" evidence="8">
    <location>
        <begin position="1"/>
        <end position="26"/>
    </location>
</feature>
<protein>
    <submittedName>
        <fullName evidence="11">Spore germination protein</fullName>
    </submittedName>
</protein>
<feature type="domain" description="Spore germination protein N-terminal" evidence="10">
    <location>
        <begin position="26"/>
        <end position="203"/>
    </location>
</feature>
<evidence type="ECO:0000256" key="8">
    <source>
        <dbReference type="SAM" id="SignalP"/>
    </source>
</evidence>
<dbReference type="PANTHER" id="PTHR35789">
    <property type="entry name" value="SPORE GERMINATION PROTEIN B3"/>
    <property type="match status" value="1"/>
</dbReference>
<keyword evidence="4 8" id="KW-0732">Signal</keyword>
<feature type="domain" description="Spore germination GerAC-like C-terminal" evidence="9">
    <location>
        <begin position="230"/>
        <end position="386"/>
    </location>
</feature>
<evidence type="ECO:0000313" key="11">
    <source>
        <dbReference type="EMBL" id="CAG5091702.1"/>
    </source>
</evidence>
<dbReference type="InterPro" id="IPR038501">
    <property type="entry name" value="Spore_GerAC_C_sf"/>
</dbReference>
<evidence type="ECO:0000256" key="2">
    <source>
        <dbReference type="ARBA" id="ARBA00007886"/>
    </source>
</evidence>
<evidence type="ECO:0000256" key="3">
    <source>
        <dbReference type="ARBA" id="ARBA00022544"/>
    </source>
</evidence>
<keyword evidence="12" id="KW-1185">Reference proteome</keyword>
<dbReference type="InterPro" id="IPR046953">
    <property type="entry name" value="Spore_GerAC-like_C"/>
</dbReference>
<dbReference type="NCBIfam" id="TIGR02887">
    <property type="entry name" value="spore_ger_x_C"/>
    <property type="match status" value="1"/>
</dbReference>
<keyword evidence="7" id="KW-0449">Lipoprotein</keyword>
<feature type="chain" id="PRO_5045547801" evidence="8">
    <location>
        <begin position="27"/>
        <end position="399"/>
    </location>
</feature>
<dbReference type="Pfam" id="PF05504">
    <property type="entry name" value="Spore_GerAC"/>
    <property type="match status" value="1"/>
</dbReference>
<dbReference type="PROSITE" id="PS51257">
    <property type="entry name" value="PROKAR_LIPOPROTEIN"/>
    <property type="match status" value="1"/>
</dbReference>
<evidence type="ECO:0000256" key="6">
    <source>
        <dbReference type="ARBA" id="ARBA00023139"/>
    </source>
</evidence>
<sequence length="399" mass="44810">MGMSRRQRAAAAVLALCAALLTSCWDKVEINELSLVSLAGLDRDPESGIYTVYLQVINPATGASAQGAPGGEQAPVYTYTASGKSPGEAQASFYNVLPRRMFLHHAKAVLISERAARQGMRDFLNFSELQPDARTSIPLLVVDGSIAEVMRTFTPLERNPADSIVSRLDLMYDFTLKAGRRIELRDVIERVEREEMVVIPIVAATSKTGHLNSFDVNAEIDANRNQLRVSGGAVIRDYRMVGRLNEGDLVLYHVLTGEKGRFVRRFPFRGEHITVIMKTKRMERRLDWQDGKPVVRIRLQFEFSTIAMKEYFPQTLDELKKLEQHLNQVFAEELKTFVDKTRRKGWDLLRIRSLLHRKAPNLPDPDQAASEAEIKIEVETRLRGMGNLGGLYDGAGGEP</sequence>
<comment type="subcellular location">
    <subcellularLocation>
        <location evidence="1">Membrane</location>
        <topology evidence="1">Lipid-anchor</topology>
    </subcellularLocation>
</comment>
<evidence type="ECO:0000256" key="7">
    <source>
        <dbReference type="ARBA" id="ARBA00023288"/>
    </source>
</evidence>
<dbReference type="PANTHER" id="PTHR35789:SF1">
    <property type="entry name" value="SPORE GERMINATION PROTEIN B3"/>
    <property type="match status" value="1"/>
</dbReference>
<evidence type="ECO:0000256" key="4">
    <source>
        <dbReference type="ARBA" id="ARBA00022729"/>
    </source>
</evidence>
<gene>
    <name evidence="11" type="primary">txxe 3350 gerKC</name>
    <name evidence="11" type="ORF">TXXE_16160</name>
</gene>
<keyword evidence="5" id="KW-0472">Membrane</keyword>
<dbReference type="EMBL" id="CAJRAY010000083">
    <property type="protein sequence ID" value="CAG5091702.1"/>
    <property type="molecule type" value="Genomic_DNA"/>
</dbReference>
<dbReference type="InterPro" id="IPR008844">
    <property type="entry name" value="Spore_GerAC-like"/>
</dbReference>
<keyword evidence="3" id="KW-0309">Germination</keyword>
<reference evidence="11 12" key="1">
    <citation type="submission" date="2021-04" db="EMBL/GenBank/DDBJ databases">
        <authorList>
            <person name="Rakotoarivonina H."/>
        </authorList>
    </citation>
    <scope>NUCLEOTIDE SEQUENCE [LARGE SCALE GENOMIC DNA]</scope>
    <source>
        <strain evidence="11 12">XE</strain>
    </source>
</reference>
<comment type="caution">
    <text evidence="11">The sequence shown here is derived from an EMBL/GenBank/DDBJ whole genome shotgun (WGS) entry which is preliminary data.</text>
</comment>
<organism evidence="11 12">
    <name type="scientific">Thermobacillus xylanilyticus</name>
    <dbReference type="NCBI Taxonomy" id="76633"/>
    <lineage>
        <taxon>Bacteria</taxon>
        <taxon>Bacillati</taxon>
        <taxon>Bacillota</taxon>
        <taxon>Bacilli</taxon>
        <taxon>Bacillales</taxon>
        <taxon>Paenibacillaceae</taxon>
        <taxon>Thermobacillus</taxon>
    </lineage>
</organism>
<name>A0ABN7SAI0_THEXY</name>
<evidence type="ECO:0000313" key="12">
    <source>
        <dbReference type="Proteomes" id="UP000681526"/>
    </source>
</evidence>
<evidence type="ECO:0000259" key="10">
    <source>
        <dbReference type="Pfam" id="PF25198"/>
    </source>
</evidence>
<evidence type="ECO:0000256" key="1">
    <source>
        <dbReference type="ARBA" id="ARBA00004635"/>
    </source>
</evidence>
<dbReference type="Gene3D" id="3.30.300.210">
    <property type="entry name" value="Nutrient germinant receptor protein C, domain 3"/>
    <property type="match status" value="1"/>
</dbReference>